<feature type="compositionally biased region" description="Basic and acidic residues" evidence="1">
    <location>
        <begin position="1"/>
        <end position="24"/>
    </location>
</feature>
<dbReference type="Pfam" id="PF11361">
    <property type="entry name" value="DUF3159"/>
    <property type="match status" value="1"/>
</dbReference>
<proteinExistence type="predicted"/>
<evidence type="ECO:0000256" key="2">
    <source>
        <dbReference type="SAM" id="Phobius"/>
    </source>
</evidence>
<protein>
    <recommendedName>
        <fullName evidence="5">DUF3159 domain-containing protein</fullName>
    </recommendedName>
</protein>
<keyword evidence="2" id="KW-0472">Membrane</keyword>
<sequence>MSEPVSDRDRALTKSDRDRALTKDDPEELPPFAEQVAQQLGGWRGMTEAAIPVIVFVLTNIVLGFWFPAEESRIALQSAIGASAAVAIVVAVVRLAQKRPVRFALNGLFGIALGAWMAWDSGKEVDFYLPGIWITMGQIVVLLGSIALRHPMVGWFWSVIANGGRNDWRGDDRLVRAFSLLTALWAAVFAIKVVVQGWLWMAEQGTALGIARIAMGTPLFALLVVISFGVVRRVRREEPRPA</sequence>
<evidence type="ECO:0008006" key="5">
    <source>
        <dbReference type="Google" id="ProtNLM"/>
    </source>
</evidence>
<feature type="transmembrane region" description="Helical" evidence="2">
    <location>
        <begin position="131"/>
        <end position="157"/>
    </location>
</feature>
<feature type="transmembrane region" description="Helical" evidence="2">
    <location>
        <begin position="207"/>
        <end position="231"/>
    </location>
</feature>
<accession>A0A8J3PI73</accession>
<reference evidence="3" key="1">
    <citation type="submission" date="2021-01" db="EMBL/GenBank/DDBJ databases">
        <title>Whole genome shotgun sequence of Catellatospora methionotrophica NBRC 14553.</title>
        <authorList>
            <person name="Komaki H."/>
            <person name="Tamura T."/>
        </authorList>
    </citation>
    <scope>NUCLEOTIDE SEQUENCE</scope>
    <source>
        <strain evidence="3">NBRC 14553</strain>
    </source>
</reference>
<feature type="transmembrane region" description="Helical" evidence="2">
    <location>
        <begin position="49"/>
        <end position="68"/>
    </location>
</feature>
<evidence type="ECO:0000313" key="3">
    <source>
        <dbReference type="EMBL" id="GIG16106.1"/>
    </source>
</evidence>
<feature type="transmembrane region" description="Helical" evidence="2">
    <location>
        <begin position="74"/>
        <end position="96"/>
    </location>
</feature>
<feature type="region of interest" description="Disordered" evidence="1">
    <location>
        <begin position="1"/>
        <end position="28"/>
    </location>
</feature>
<organism evidence="3 4">
    <name type="scientific">Catellatospora methionotrophica</name>
    <dbReference type="NCBI Taxonomy" id="121620"/>
    <lineage>
        <taxon>Bacteria</taxon>
        <taxon>Bacillati</taxon>
        <taxon>Actinomycetota</taxon>
        <taxon>Actinomycetes</taxon>
        <taxon>Micromonosporales</taxon>
        <taxon>Micromonosporaceae</taxon>
        <taxon>Catellatospora</taxon>
    </lineage>
</organism>
<dbReference type="InterPro" id="IPR016566">
    <property type="entry name" value="UCP010219"/>
</dbReference>
<name>A0A8J3PI73_9ACTN</name>
<evidence type="ECO:0000256" key="1">
    <source>
        <dbReference type="SAM" id="MobiDB-lite"/>
    </source>
</evidence>
<keyword evidence="2" id="KW-1133">Transmembrane helix</keyword>
<comment type="caution">
    <text evidence="3">The sequence shown here is derived from an EMBL/GenBank/DDBJ whole genome shotgun (WGS) entry which is preliminary data.</text>
</comment>
<keyword evidence="2" id="KW-0812">Transmembrane</keyword>
<evidence type="ECO:0000313" key="4">
    <source>
        <dbReference type="Proteomes" id="UP000660339"/>
    </source>
</evidence>
<feature type="transmembrane region" description="Helical" evidence="2">
    <location>
        <begin position="103"/>
        <end position="119"/>
    </location>
</feature>
<gene>
    <name evidence="3" type="ORF">Cme02nite_44380</name>
</gene>
<dbReference type="RefSeq" id="WP_166387594.1">
    <property type="nucleotide sequence ID" value="NZ_BAAATT010000010.1"/>
</dbReference>
<feature type="transmembrane region" description="Helical" evidence="2">
    <location>
        <begin position="178"/>
        <end position="201"/>
    </location>
</feature>
<dbReference type="AlphaFoldDB" id="A0A8J3PI73"/>
<dbReference type="EMBL" id="BONJ01000026">
    <property type="protein sequence ID" value="GIG16106.1"/>
    <property type="molecule type" value="Genomic_DNA"/>
</dbReference>
<dbReference type="Proteomes" id="UP000660339">
    <property type="component" value="Unassembled WGS sequence"/>
</dbReference>
<keyword evidence="4" id="KW-1185">Reference proteome</keyword>